<dbReference type="InterPro" id="IPR051157">
    <property type="entry name" value="PDH/Transketolase"/>
</dbReference>
<dbReference type="Pfam" id="PF02780">
    <property type="entry name" value="Transketolase_C"/>
    <property type="match status" value="1"/>
</dbReference>
<dbReference type="Proteomes" id="UP000028525">
    <property type="component" value="Unassembled WGS sequence"/>
</dbReference>
<evidence type="ECO:0000313" key="6">
    <source>
        <dbReference type="Proteomes" id="UP000028525"/>
    </source>
</evidence>
<organism evidence="5 6">
    <name type="scientific">Lacrimispora celerecrescens</name>
    <dbReference type="NCBI Taxonomy" id="29354"/>
    <lineage>
        <taxon>Bacteria</taxon>
        <taxon>Bacillati</taxon>
        <taxon>Bacillota</taxon>
        <taxon>Clostridia</taxon>
        <taxon>Lachnospirales</taxon>
        <taxon>Lachnospiraceae</taxon>
        <taxon>Lacrimispora</taxon>
    </lineage>
</organism>
<dbReference type="STRING" id="29354.IO98_10840"/>
<dbReference type="Gene3D" id="3.40.50.920">
    <property type="match status" value="1"/>
</dbReference>
<dbReference type="SUPFAM" id="SSF52518">
    <property type="entry name" value="Thiamin diphosphate-binding fold (THDP-binding)"/>
    <property type="match status" value="1"/>
</dbReference>
<dbReference type="InterPro" id="IPR005475">
    <property type="entry name" value="Transketolase-like_Pyr-bd"/>
</dbReference>
<evidence type="ECO:0000256" key="2">
    <source>
        <dbReference type="ARBA" id="ARBA00007131"/>
    </source>
</evidence>
<dbReference type="OrthoDB" id="8732661at2"/>
<comment type="similarity">
    <text evidence="2">Belongs to the transketolase family.</text>
</comment>
<keyword evidence="3" id="KW-0786">Thiamine pyrophosphate</keyword>
<keyword evidence="6" id="KW-1185">Reference proteome</keyword>
<accession>A0A084JM11</accession>
<gene>
    <name evidence="5" type="ORF">IO98_10840</name>
</gene>
<dbReference type="InterPro" id="IPR029061">
    <property type="entry name" value="THDP-binding"/>
</dbReference>
<dbReference type="PANTHER" id="PTHR43825">
    <property type="entry name" value="PYRUVATE DEHYDROGENASE E1 COMPONENT"/>
    <property type="match status" value="1"/>
</dbReference>
<name>A0A084JM11_9FIRM</name>
<protein>
    <submittedName>
        <fullName evidence="5">Transketolase</fullName>
    </submittedName>
</protein>
<reference evidence="5 6" key="1">
    <citation type="submission" date="2014-07" db="EMBL/GenBank/DDBJ databases">
        <title>Draft genome of Clostridium celerecrescens 152B isolated from sediments associated with methane hydrate from Krishna Godavari basin.</title>
        <authorList>
            <person name="Honkalas V.S."/>
            <person name="Dabir A.P."/>
            <person name="Arora P."/>
            <person name="Dhakephalkar P.K."/>
        </authorList>
    </citation>
    <scope>NUCLEOTIDE SEQUENCE [LARGE SCALE GENOMIC DNA]</scope>
    <source>
        <strain evidence="5 6">152B</strain>
    </source>
</reference>
<evidence type="ECO:0000259" key="4">
    <source>
        <dbReference type="SMART" id="SM00861"/>
    </source>
</evidence>
<dbReference type="Pfam" id="PF02779">
    <property type="entry name" value="Transket_pyr"/>
    <property type="match status" value="1"/>
</dbReference>
<dbReference type="SMART" id="SM00861">
    <property type="entry name" value="Transket_pyr"/>
    <property type="match status" value="1"/>
</dbReference>
<dbReference type="FunFam" id="3.40.50.970:FF:000129">
    <property type="entry name" value="Transketolase"/>
    <property type="match status" value="1"/>
</dbReference>
<dbReference type="RefSeq" id="WP_038280902.1">
    <property type="nucleotide sequence ID" value="NZ_JPME01000013.1"/>
</dbReference>
<sequence>MSEMKAIRVAYGEALAELGEANEKVVVMDADLAHATMTATFAEKFPERFFNAGIAEANMVDMSAGLSTMGYIPFCSTFAIFGAGRAYEQVRNGVAYPNFNVKLGMTHSGITLGEDGGSHQAIEDMALMRVIPGMTVVVPCDASETHRAVKAVAEMQGPAYLRLARLPSPVFEEDMPFVIGKANVLKEGTDAVIFACGIMVSTVLECAKKLEAEGKSVTVVNMHTIKPIDRECILKYAEKCKNVITVEEHSVIGGLGDAVGDVLLENKCNVTFKKIGVQDRFGQSGKPEELLEEYGLSEKQVYNQIKGVLEA</sequence>
<evidence type="ECO:0000256" key="3">
    <source>
        <dbReference type="ARBA" id="ARBA00023052"/>
    </source>
</evidence>
<dbReference type="AlphaFoldDB" id="A0A084JM11"/>
<dbReference type="PANTHER" id="PTHR43825:SF1">
    <property type="entry name" value="TRANSKETOLASE-LIKE PYRIMIDINE-BINDING DOMAIN-CONTAINING PROTEIN"/>
    <property type="match status" value="1"/>
</dbReference>
<proteinExistence type="inferred from homology"/>
<feature type="domain" description="Transketolase-like pyrimidine-binding" evidence="4">
    <location>
        <begin position="5"/>
        <end position="170"/>
    </location>
</feature>
<dbReference type="InterPro" id="IPR033248">
    <property type="entry name" value="Transketolase_C"/>
</dbReference>
<dbReference type="SUPFAM" id="SSF52922">
    <property type="entry name" value="TK C-terminal domain-like"/>
    <property type="match status" value="1"/>
</dbReference>
<comment type="cofactor">
    <cofactor evidence="1">
        <name>thiamine diphosphate</name>
        <dbReference type="ChEBI" id="CHEBI:58937"/>
    </cofactor>
</comment>
<evidence type="ECO:0000256" key="1">
    <source>
        <dbReference type="ARBA" id="ARBA00001964"/>
    </source>
</evidence>
<dbReference type="InterPro" id="IPR009014">
    <property type="entry name" value="Transketo_C/PFOR_II"/>
</dbReference>
<dbReference type="CDD" id="cd07033">
    <property type="entry name" value="TPP_PYR_DXS_TK_like"/>
    <property type="match status" value="1"/>
</dbReference>
<evidence type="ECO:0000313" key="5">
    <source>
        <dbReference type="EMBL" id="KEZ89995.1"/>
    </source>
</evidence>
<comment type="caution">
    <text evidence="5">The sequence shown here is derived from an EMBL/GenBank/DDBJ whole genome shotgun (WGS) entry which is preliminary data.</text>
</comment>
<dbReference type="Gene3D" id="3.40.50.970">
    <property type="match status" value="1"/>
</dbReference>
<dbReference type="EMBL" id="JPME01000013">
    <property type="protein sequence ID" value="KEZ89995.1"/>
    <property type="molecule type" value="Genomic_DNA"/>
</dbReference>